<dbReference type="EMBL" id="RDQH01000336">
    <property type="protein sequence ID" value="RXH87712.1"/>
    <property type="molecule type" value="Genomic_DNA"/>
</dbReference>
<dbReference type="AlphaFoldDB" id="A0A498J169"/>
<evidence type="ECO:0000313" key="2">
    <source>
        <dbReference type="EMBL" id="RXH87712.1"/>
    </source>
</evidence>
<comment type="caution">
    <text evidence="2">The sequence shown here is derived from an EMBL/GenBank/DDBJ whole genome shotgun (WGS) entry which is preliminary data.</text>
</comment>
<name>A0A498J169_MALDO</name>
<feature type="signal peptide" evidence="1">
    <location>
        <begin position="1"/>
        <end position="30"/>
    </location>
</feature>
<feature type="chain" id="PRO_5019853361" evidence="1">
    <location>
        <begin position="31"/>
        <end position="219"/>
    </location>
</feature>
<keyword evidence="3" id="KW-1185">Reference proteome</keyword>
<accession>A0A498J169</accession>
<organism evidence="2 3">
    <name type="scientific">Malus domestica</name>
    <name type="common">Apple</name>
    <name type="synonym">Pyrus malus</name>
    <dbReference type="NCBI Taxonomy" id="3750"/>
    <lineage>
        <taxon>Eukaryota</taxon>
        <taxon>Viridiplantae</taxon>
        <taxon>Streptophyta</taxon>
        <taxon>Embryophyta</taxon>
        <taxon>Tracheophyta</taxon>
        <taxon>Spermatophyta</taxon>
        <taxon>Magnoliopsida</taxon>
        <taxon>eudicotyledons</taxon>
        <taxon>Gunneridae</taxon>
        <taxon>Pentapetalae</taxon>
        <taxon>rosids</taxon>
        <taxon>fabids</taxon>
        <taxon>Rosales</taxon>
        <taxon>Rosaceae</taxon>
        <taxon>Amygdaloideae</taxon>
        <taxon>Maleae</taxon>
        <taxon>Malus</taxon>
    </lineage>
</organism>
<dbReference type="Proteomes" id="UP000290289">
    <property type="component" value="Chromosome 10"/>
</dbReference>
<evidence type="ECO:0000256" key="1">
    <source>
        <dbReference type="SAM" id="SignalP"/>
    </source>
</evidence>
<protein>
    <submittedName>
        <fullName evidence="2">Uncharacterized protein</fullName>
    </submittedName>
</protein>
<proteinExistence type="predicted"/>
<reference evidence="2 3" key="1">
    <citation type="submission" date="2018-10" db="EMBL/GenBank/DDBJ databases">
        <title>A high-quality apple genome assembly.</title>
        <authorList>
            <person name="Hu J."/>
        </authorList>
    </citation>
    <scope>NUCLEOTIDE SEQUENCE [LARGE SCALE GENOMIC DNA]</scope>
    <source>
        <strain evidence="3">cv. HFTH1</strain>
        <tissue evidence="2">Young leaf</tissue>
    </source>
</reference>
<keyword evidence="1" id="KW-0732">Signal</keyword>
<evidence type="ECO:0000313" key="3">
    <source>
        <dbReference type="Proteomes" id="UP000290289"/>
    </source>
</evidence>
<sequence>MFVGVTKRWKHHFCTMALLLVENHLLQLGAQYFEVVHWIRHALLGNADNDSTIFFPGPGLQWLPCWASNGSTRSLLLVASSVLEQRLLFLSSVVVTFSVSSSFVRHCISKSISFKSQSAWAPSRRQPETTAGNMVRLLPPLDFRMMSAVVAALCEEGRPAMYRVSLLFSLYPVSFGLMPFYRRMVDMAVEVSGMLFSYGVELLSESHHLRGEHGSFGEF</sequence>
<gene>
    <name evidence="2" type="ORF">DVH24_034612</name>
</gene>